<reference evidence="1" key="1">
    <citation type="journal article" date="2020" name="bioRxiv">
        <title>A rank-normalized archaeal taxonomy based on genome phylogeny resolves widespread incomplete and uneven classifications.</title>
        <authorList>
            <person name="Rinke C."/>
            <person name="Chuvochina M."/>
            <person name="Mussig A.J."/>
            <person name="Chaumeil P.-A."/>
            <person name="Waite D.W."/>
            <person name="Whitman W.B."/>
            <person name="Parks D.H."/>
            <person name="Hugenholtz P."/>
        </authorList>
    </citation>
    <scope>NUCLEOTIDE SEQUENCE</scope>
    <source>
        <strain evidence="1">UBA8876</strain>
    </source>
</reference>
<dbReference type="Proteomes" id="UP000600774">
    <property type="component" value="Unassembled WGS sequence"/>
</dbReference>
<name>A0A832SBJ2_9EURY</name>
<comment type="caution">
    <text evidence="1">The sequence shown here is derived from an EMBL/GenBank/DDBJ whole genome shotgun (WGS) entry which is preliminary data.</text>
</comment>
<evidence type="ECO:0000313" key="2">
    <source>
        <dbReference type="Proteomes" id="UP000600774"/>
    </source>
</evidence>
<evidence type="ECO:0000313" key="1">
    <source>
        <dbReference type="EMBL" id="HIH95333.1"/>
    </source>
</evidence>
<organism evidence="1 2">
    <name type="scientific">Methanosarcina acetivorans</name>
    <dbReference type="NCBI Taxonomy" id="2214"/>
    <lineage>
        <taxon>Archaea</taxon>
        <taxon>Methanobacteriati</taxon>
        <taxon>Methanobacteriota</taxon>
        <taxon>Stenosarchaea group</taxon>
        <taxon>Methanomicrobia</taxon>
        <taxon>Methanosarcinales</taxon>
        <taxon>Methanosarcinaceae</taxon>
        <taxon>Methanosarcina</taxon>
    </lineage>
</organism>
<dbReference type="EMBL" id="DUJU01000175">
    <property type="protein sequence ID" value="HIH95333.1"/>
    <property type="molecule type" value="Genomic_DNA"/>
</dbReference>
<proteinExistence type="predicted"/>
<dbReference type="RefSeq" id="WP_048065355.1">
    <property type="nucleotide sequence ID" value="NZ_DUJU01000175.1"/>
</dbReference>
<protein>
    <submittedName>
        <fullName evidence="1">Uncharacterized protein</fullName>
    </submittedName>
</protein>
<accession>A0A832SBJ2</accession>
<dbReference type="AlphaFoldDB" id="A0A832SBJ2"/>
<dbReference type="GeneID" id="24782861"/>
<sequence>MEKNRIDKVSGFPVNGKLEVIFEGVGHLFFGEVGIGEWESGGFEKSFSDAHMYKIPENI</sequence>
<gene>
    <name evidence="1" type="ORF">HA338_15345</name>
</gene>